<gene>
    <name evidence="1" type="ORF">BJF96_g2413</name>
</gene>
<comment type="caution">
    <text evidence="1">The sequence shown here is derived from an EMBL/GenBank/DDBJ whole genome shotgun (WGS) entry which is preliminary data.</text>
</comment>
<dbReference type="Proteomes" id="UP000236305">
    <property type="component" value="Unassembled WGS sequence"/>
</dbReference>
<organism evidence="1 2">
    <name type="scientific">Verticillium dahliae</name>
    <name type="common">Verticillium wilt</name>
    <dbReference type="NCBI Taxonomy" id="27337"/>
    <lineage>
        <taxon>Eukaryota</taxon>
        <taxon>Fungi</taxon>
        <taxon>Dikarya</taxon>
        <taxon>Ascomycota</taxon>
        <taxon>Pezizomycotina</taxon>
        <taxon>Sordariomycetes</taxon>
        <taxon>Hypocreomycetidae</taxon>
        <taxon>Glomerellales</taxon>
        <taxon>Plectosphaerellaceae</taxon>
        <taxon>Verticillium</taxon>
    </lineage>
</organism>
<sequence>MLSLAYASEATAFLHAYPKRVERDDVVDGIVKGPETKVECGPLVARGW</sequence>
<proteinExistence type="predicted"/>
<name>A0A2J8E8Z3_VERDA</name>
<dbReference type="EMBL" id="MPSH01000006">
    <property type="protein sequence ID" value="PNH34359.1"/>
    <property type="molecule type" value="Genomic_DNA"/>
</dbReference>
<protein>
    <submittedName>
        <fullName evidence="1">Uncharacterized protein</fullName>
    </submittedName>
</protein>
<evidence type="ECO:0000313" key="2">
    <source>
        <dbReference type="Proteomes" id="UP000236305"/>
    </source>
</evidence>
<dbReference type="AlphaFoldDB" id="A0A2J8E8Z3"/>
<accession>A0A2J8E8Z3</accession>
<reference evidence="1 2" key="1">
    <citation type="submission" date="2017-12" db="EMBL/GenBank/DDBJ databases">
        <title>Comparative genomics yields insights into virulence evolution of Verticillium dahliae.</title>
        <authorList>
            <person name="Fan R."/>
            <person name="Armitage A.D."/>
            <person name="Cascant-Lopez E."/>
            <person name="Sobczyk M."/>
            <person name="Cockerton H.M."/>
            <person name="Harrison R.J."/>
        </authorList>
    </citation>
    <scope>NUCLEOTIDE SEQUENCE [LARGE SCALE GENOMIC DNA]</scope>
    <source>
        <strain evidence="1 2">12008</strain>
    </source>
</reference>
<evidence type="ECO:0000313" key="1">
    <source>
        <dbReference type="EMBL" id="PNH34359.1"/>
    </source>
</evidence>